<evidence type="ECO:0000256" key="5">
    <source>
        <dbReference type="ARBA" id="ARBA00022692"/>
    </source>
</evidence>
<comment type="catalytic activity">
    <reaction evidence="1">
        <text>ATP = 3',5'-cyclic AMP + diphosphate</text>
        <dbReference type="Rhea" id="RHEA:15389"/>
        <dbReference type="ChEBI" id="CHEBI:30616"/>
        <dbReference type="ChEBI" id="CHEBI:33019"/>
        <dbReference type="ChEBI" id="CHEBI:58165"/>
        <dbReference type="EC" id="4.6.1.1"/>
    </reaction>
</comment>
<evidence type="ECO:0000256" key="12">
    <source>
        <dbReference type="ARBA" id="ARBA00023239"/>
    </source>
</evidence>
<dbReference type="PANTHER" id="PTHR45627">
    <property type="entry name" value="ADENYLATE CYCLASE TYPE 1"/>
    <property type="match status" value="1"/>
</dbReference>
<dbReference type="EC" id="4.6.1.1" evidence="4"/>
<reference evidence="14" key="2">
    <citation type="submission" date="2025-09" db="UniProtKB">
        <authorList>
            <consortium name="Ensembl"/>
        </authorList>
    </citation>
    <scope>IDENTIFICATION</scope>
</reference>
<dbReference type="InterPro" id="IPR001054">
    <property type="entry name" value="A/G_cyclase"/>
</dbReference>
<dbReference type="GO" id="GO:0009190">
    <property type="term" value="P:cyclic nucleotide biosynthetic process"/>
    <property type="evidence" value="ECO:0007669"/>
    <property type="project" value="InterPro"/>
</dbReference>
<keyword evidence="9" id="KW-0460">Magnesium</keyword>
<keyword evidence="10" id="KW-1133">Transmembrane helix</keyword>
<comment type="subcellular location">
    <subcellularLocation>
        <location evidence="3">Membrane</location>
        <topology evidence="3">Multi-pass membrane protein</topology>
    </subcellularLocation>
</comment>
<evidence type="ECO:0000256" key="2">
    <source>
        <dbReference type="ARBA" id="ARBA00001936"/>
    </source>
</evidence>
<evidence type="ECO:0000256" key="4">
    <source>
        <dbReference type="ARBA" id="ARBA00012201"/>
    </source>
</evidence>
<dbReference type="GO" id="GO:0004016">
    <property type="term" value="F:adenylate cyclase activity"/>
    <property type="evidence" value="ECO:0007669"/>
    <property type="project" value="UniProtKB-EC"/>
</dbReference>
<comment type="cofactor">
    <cofactor evidence="2">
        <name>Mn(2+)</name>
        <dbReference type="ChEBI" id="CHEBI:29035"/>
    </cofactor>
</comment>
<dbReference type="PANTHER" id="PTHR45627:SF30">
    <property type="entry name" value="ADENYLATE CYCLASE TYPE 3"/>
    <property type="match status" value="1"/>
</dbReference>
<sequence length="198" mass="22937">MEKLIYRIHFGFALQAEQTIRTIYLWKRDLDEQKEEVNDTRRWNEALVKNILPDHVAKYFLNATRRDEDLYSQTYEEAGVMFASIANFSDFYHEDSVNKGGLECLRFLNEIISDFDSVRHCARHAPYPKLKIHDICLLNDLSHLSHPSHPQLLDESRFCRITKIKTIGSTYMAASGLNEYSLAHQLSSSGKKVCPPLT</sequence>
<dbReference type="GeneTree" id="ENSGT00940000156549"/>
<organism evidence="14 15">
    <name type="scientific">Eptatretus burgeri</name>
    <name type="common">Inshore hagfish</name>
    <dbReference type="NCBI Taxonomy" id="7764"/>
    <lineage>
        <taxon>Eukaryota</taxon>
        <taxon>Metazoa</taxon>
        <taxon>Chordata</taxon>
        <taxon>Craniata</taxon>
        <taxon>Vertebrata</taxon>
        <taxon>Cyclostomata</taxon>
        <taxon>Myxini</taxon>
        <taxon>Myxiniformes</taxon>
        <taxon>Myxinidae</taxon>
        <taxon>Eptatretinae</taxon>
        <taxon>Eptatretus</taxon>
    </lineage>
</organism>
<dbReference type="InterPro" id="IPR029787">
    <property type="entry name" value="Nucleotide_cyclase"/>
</dbReference>
<keyword evidence="8" id="KW-0067">ATP-binding</keyword>
<accession>A0A8C4R2N5</accession>
<evidence type="ECO:0000256" key="8">
    <source>
        <dbReference type="ARBA" id="ARBA00022840"/>
    </source>
</evidence>
<keyword evidence="7" id="KW-0547">Nucleotide-binding</keyword>
<name>A0A8C4R2N5_EPTBU</name>
<keyword evidence="11" id="KW-0472">Membrane</keyword>
<keyword evidence="6" id="KW-0479">Metal-binding</keyword>
<evidence type="ECO:0000313" key="14">
    <source>
        <dbReference type="Ensembl" id="ENSEBUP00000024019.1"/>
    </source>
</evidence>
<evidence type="ECO:0000259" key="13">
    <source>
        <dbReference type="PROSITE" id="PS50125"/>
    </source>
</evidence>
<dbReference type="GO" id="GO:0005886">
    <property type="term" value="C:plasma membrane"/>
    <property type="evidence" value="ECO:0007669"/>
    <property type="project" value="TreeGrafter"/>
</dbReference>
<reference evidence="14" key="1">
    <citation type="submission" date="2025-08" db="UniProtKB">
        <authorList>
            <consortium name="Ensembl"/>
        </authorList>
    </citation>
    <scope>IDENTIFICATION</scope>
</reference>
<keyword evidence="12" id="KW-0456">Lyase</keyword>
<dbReference type="PROSITE" id="PS50125">
    <property type="entry name" value="GUANYLATE_CYCLASE_2"/>
    <property type="match status" value="1"/>
</dbReference>
<dbReference type="AlphaFoldDB" id="A0A8C4R2N5"/>
<dbReference type="SUPFAM" id="SSF55073">
    <property type="entry name" value="Nucleotide cyclase"/>
    <property type="match status" value="1"/>
</dbReference>
<dbReference type="Gene3D" id="3.30.70.1230">
    <property type="entry name" value="Nucleotide cyclase"/>
    <property type="match status" value="1"/>
</dbReference>
<dbReference type="GO" id="GO:0007189">
    <property type="term" value="P:adenylate cyclase-activating G protein-coupled receptor signaling pathway"/>
    <property type="evidence" value="ECO:0007669"/>
    <property type="project" value="TreeGrafter"/>
</dbReference>
<dbReference type="GO" id="GO:0035556">
    <property type="term" value="P:intracellular signal transduction"/>
    <property type="evidence" value="ECO:0007669"/>
    <property type="project" value="InterPro"/>
</dbReference>
<dbReference type="Proteomes" id="UP000694388">
    <property type="component" value="Unplaced"/>
</dbReference>
<evidence type="ECO:0000256" key="9">
    <source>
        <dbReference type="ARBA" id="ARBA00022842"/>
    </source>
</evidence>
<evidence type="ECO:0000313" key="15">
    <source>
        <dbReference type="Proteomes" id="UP000694388"/>
    </source>
</evidence>
<dbReference type="GO" id="GO:0005524">
    <property type="term" value="F:ATP binding"/>
    <property type="evidence" value="ECO:0007669"/>
    <property type="project" value="UniProtKB-KW"/>
</dbReference>
<keyword evidence="5" id="KW-0812">Transmembrane</keyword>
<protein>
    <recommendedName>
        <fullName evidence="4">adenylate cyclase</fullName>
        <ecNumber evidence="4">4.6.1.1</ecNumber>
    </recommendedName>
</protein>
<evidence type="ECO:0000256" key="7">
    <source>
        <dbReference type="ARBA" id="ARBA00022741"/>
    </source>
</evidence>
<evidence type="ECO:0000256" key="1">
    <source>
        <dbReference type="ARBA" id="ARBA00001593"/>
    </source>
</evidence>
<dbReference type="Pfam" id="PF00211">
    <property type="entry name" value="Guanylate_cyc"/>
    <property type="match status" value="1"/>
</dbReference>
<keyword evidence="15" id="KW-1185">Reference proteome</keyword>
<evidence type="ECO:0000256" key="3">
    <source>
        <dbReference type="ARBA" id="ARBA00004141"/>
    </source>
</evidence>
<evidence type="ECO:0000256" key="6">
    <source>
        <dbReference type="ARBA" id="ARBA00022723"/>
    </source>
</evidence>
<feature type="domain" description="Guanylate cyclase" evidence="13">
    <location>
        <begin position="79"/>
        <end position="177"/>
    </location>
</feature>
<evidence type="ECO:0000256" key="10">
    <source>
        <dbReference type="ARBA" id="ARBA00022989"/>
    </source>
</evidence>
<proteinExistence type="predicted"/>
<dbReference type="Ensembl" id="ENSEBUT00000024595.1">
    <property type="protein sequence ID" value="ENSEBUP00000024019.1"/>
    <property type="gene ID" value="ENSEBUG00000014801.1"/>
</dbReference>
<evidence type="ECO:0000256" key="11">
    <source>
        <dbReference type="ARBA" id="ARBA00023136"/>
    </source>
</evidence>
<dbReference type="GO" id="GO:0046872">
    <property type="term" value="F:metal ion binding"/>
    <property type="evidence" value="ECO:0007669"/>
    <property type="project" value="UniProtKB-KW"/>
</dbReference>